<evidence type="ECO:0000256" key="8">
    <source>
        <dbReference type="ARBA" id="ARBA00022842"/>
    </source>
</evidence>
<dbReference type="GO" id="GO:0070034">
    <property type="term" value="F:telomerase RNA binding"/>
    <property type="evidence" value="ECO:0007669"/>
    <property type="project" value="TreeGrafter"/>
</dbReference>
<comment type="function">
    <text evidence="13">Telomerase is a ribonucleoprotein enzyme essential for the replication of chromosome termini in most eukaryotes. It elongates telomeres. It is a reverse transcriptase that adds simple sequence repeats to chromosome ends by copying a template sequence within the RNA component of the enzyme.</text>
</comment>
<comment type="similarity">
    <text evidence="1 13">Belongs to the reverse transcriptase family. Telomerase subfamily.</text>
</comment>
<dbReference type="PANTHER" id="PTHR12066:SF0">
    <property type="entry name" value="TELOMERASE REVERSE TRANSCRIPTASE"/>
    <property type="match status" value="1"/>
</dbReference>
<gene>
    <name evidence="16" type="primary">TERT_3</name>
    <name evidence="16" type="ORF">g.38459</name>
</gene>
<protein>
    <recommendedName>
        <fullName evidence="3 13">Telomerase reverse transcriptase</fullName>
        <ecNumber evidence="2 13">2.7.7.49</ecNumber>
    </recommendedName>
    <alternativeName>
        <fullName evidence="13">Telomerase catalytic subunit</fullName>
    </alternativeName>
</protein>
<dbReference type="SMART" id="SM00975">
    <property type="entry name" value="Telomerase_RBD"/>
    <property type="match status" value="1"/>
</dbReference>
<feature type="region of interest" description="Disordered" evidence="14">
    <location>
        <begin position="335"/>
        <end position="365"/>
    </location>
</feature>
<proteinExistence type="inferred from homology"/>
<dbReference type="FunFam" id="3.30.70.2630:FF:000002">
    <property type="entry name" value="Telomerase reverse transcriptase"/>
    <property type="match status" value="1"/>
</dbReference>
<dbReference type="InterPro" id="IPR049139">
    <property type="entry name" value="TERT_C"/>
</dbReference>
<dbReference type="PRINTS" id="PR01365">
    <property type="entry name" value="TELOMERASERT"/>
</dbReference>
<reference evidence="16" key="1">
    <citation type="submission" date="2015-07" db="EMBL/GenBank/DDBJ databases">
        <title>Transcriptome Assembly of Anthurium amnicola.</title>
        <authorList>
            <person name="Suzuki J."/>
        </authorList>
    </citation>
    <scope>NUCLEOTIDE SEQUENCE</scope>
</reference>
<evidence type="ECO:0000256" key="9">
    <source>
        <dbReference type="ARBA" id="ARBA00022895"/>
    </source>
</evidence>
<evidence type="ECO:0000256" key="12">
    <source>
        <dbReference type="ARBA" id="ARBA00048173"/>
    </source>
</evidence>
<keyword evidence="4 13" id="KW-0158">Chromosome</keyword>
<evidence type="ECO:0000256" key="5">
    <source>
        <dbReference type="ARBA" id="ARBA00022679"/>
    </source>
</evidence>
<feature type="non-terminal residue" evidence="16">
    <location>
        <position position="1"/>
    </location>
</feature>
<evidence type="ECO:0000256" key="7">
    <source>
        <dbReference type="ARBA" id="ARBA00022723"/>
    </source>
</evidence>
<keyword evidence="5 13" id="KW-0808">Transferase</keyword>
<evidence type="ECO:0000256" key="3">
    <source>
        <dbReference type="ARBA" id="ARBA00016182"/>
    </source>
</evidence>
<comment type="subcellular location">
    <subcellularLocation>
        <location evidence="13">Nucleus</location>
    </subcellularLocation>
    <subcellularLocation>
        <location evidence="13">Chromosome</location>
        <location evidence="13">Telomere</location>
    </subcellularLocation>
</comment>
<evidence type="ECO:0000256" key="2">
    <source>
        <dbReference type="ARBA" id="ARBA00012493"/>
    </source>
</evidence>
<dbReference type="PANTHER" id="PTHR12066">
    <property type="entry name" value="TELOMERASE REVERSE TRANSCRIPTASE"/>
    <property type="match status" value="1"/>
</dbReference>
<dbReference type="PROSITE" id="PS50878">
    <property type="entry name" value="RT_POL"/>
    <property type="match status" value="1"/>
</dbReference>
<evidence type="ECO:0000259" key="15">
    <source>
        <dbReference type="PROSITE" id="PS50878"/>
    </source>
</evidence>
<comment type="catalytic activity">
    <reaction evidence="12 13">
        <text>DNA(n) + a 2'-deoxyribonucleoside 5'-triphosphate = DNA(n+1) + diphosphate</text>
        <dbReference type="Rhea" id="RHEA:22508"/>
        <dbReference type="Rhea" id="RHEA-COMP:17339"/>
        <dbReference type="Rhea" id="RHEA-COMP:17340"/>
        <dbReference type="ChEBI" id="CHEBI:33019"/>
        <dbReference type="ChEBI" id="CHEBI:61560"/>
        <dbReference type="ChEBI" id="CHEBI:173112"/>
        <dbReference type="EC" id="2.7.7.49"/>
    </reaction>
</comment>
<dbReference type="Pfam" id="PF21399">
    <property type="entry name" value="TERT_C"/>
    <property type="match status" value="1"/>
</dbReference>
<dbReference type="InterPro" id="IPR021891">
    <property type="entry name" value="Telomerase_RBD"/>
</dbReference>
<evidence type="ECO:0000256" key="6">
    <source>
        <dbReference type="ARBA" id="ARBA00022695"/>
    </source>
</evidence>
<feature type="domain" description="Reverse transcriptase" evidence="15">
    <location>
        <begin position="785"/>
        <end position="1213"/>
    </location>
</feature>
<evidence type="ECO:0000256" key="11">
    <source>
        <dbReference type="ARBA" id="ARBA00023242"/>
    </source>
</evidence>
<dbReference type="InterPro" id="IPR003545">
    <property type="entry name" value="Telomerase_RT"/>
</dbReference>
<dbReference type="Pfam" id="PF12009">
    <property type="entry name" value="Telomerase_RBD"/>
    <property type="match status" value="1"/>
</dbReference>
<sequence>FCSELPKLFSDGFVRLEGGSPLSATMAKKRRRVPKALRGAFGDRVRTLAETILSLLPKPPPPPMECLCRGRGCLGCAGSSFLLHPEDGRDYRQLLNHCFCVVSSDAPELIDLCYRREWTQRLIVRNVMELLMDRSRPSNNVLCEGYDKRSRFNLNGELLCSSAWNLLLTRIGESAMSFLLKFSSIFIPLPTNNHYQVSGLPLNKFLQDPNFSHKSVIGLLASKDKQALPIGDHVNFGYKLKRKRIKFEEKQESFAHASLMEPHKFSLILEDFSLKNSRASMKDKNNSTPSVHLGQANSPCLIDNDENFTPLNGTFYSNSTFCPKSRKHRRLFSWQRHRKRKKADTLDENLNSHNGKESSGGMLQPRSAISLYNKPAEQVRKVACSGINQSCEAVSRHPTNIAALQENIRHGEAINYEQSGKFHTNMTSLCFNCSMLQSPPKGTRRVEIRKKHMFYNSGSSPSIFPRDHILNQLKPNNSGAHDLMKHIFAKSDGSSNTELVSCFHANGGPAVRSGCLYHSLLGILKALIRNAQRCRYLEFLRRHCSVSNFRGCSSDNKGLTSEAVKRKLILLNKLEKKRAGLQESSENLFSSGNRDGNKQTEELHENYSMECDLQFDQSGSYCQHEEVVSFLWAASRSIIPIDLLGDSSNWRTLRRHISKFVRLRRFEMFYLRQCLRGLKTSKFSFLARIPNHVCYCFNKDDSSVVKDLKKSNNDWIALKDKLFQRWIYWFFSYIIVPLLGANFYITERESERQEVFYYSKPVWRRLVARTINCLKEQNYRPVDHKFFEQIVSSRPFGFSKVRFLPKEKGVRLLANLKAPSKAWLHMKSSSGHCTAQTGNEARADLKPGKSNRKAKLIHFRSVNSTLRDMYAILNRIKIECPQMLGASVFDYNDIYQMLHQFLSRLRNGSTTIPKVFIVVSDVSKAFDSIDQDRLLDVMKAVIQKEEYHIRKYAQVICTKKTMRTLYGHVCLGQSKDNDFVNYLASIRFRSSHGVLIDQGVDRKIKQVEIQHLREHVKSNILQLGQGFYLQKSGIAQGSLLSSLLCSFYFGHLERTIIFPFLGKICDLSNASFNNCKEWNSTGCTQVYKQDVVFEEPLKKIDLEKDEKGSAWKSNKWQGVDSERDNGMADSSFPFPRYLLLRLIDDFLFISTSRRQAISFFNRLCRGFREYNCFMNGEKFGLNFVAENQSQPIPDRRYVGADGVSFLPWSGLLVNCDTLEIQADYTRYLGTHLRSTLTVQEHTKLGEHLEEKLCNYMRPKCHPIFYDSSINSPAVVRLNAYQAFLLCAMKFHCYLREIPNTFDLGPIYYLKIIQKSFRYMHSLIKKRMYSTERRQFSFQPVLKLKKAETIWLGLSAYIRVFRKKQSRHAKLLSLLVAKLGSLGSVDCELCHLKYAVDDSHSSLFWKIKY</sequence>
<dbReference type="Gene3D" id="1.10.132.70">
    <property type="match status" value="1"/>
</dbReference>
<organism evidence="16">
    <name type="scientific">Anthurium amnicola</name>
    <dbReference type="NCBI Taxonomy" id="1678845"/>
    <lineage>
        <taxon>Eukaryota</taxon>
        <taxon>Viridiplantae</taxon>
        <taxon>Streptophyta</taxon>
        <taxon>Embryophyta</taxon>
        <taxon>Tracheophyta</taxon>
        <taxon>Spermatophyta</taxon>
        <taxon>Magnoliopsida</taxon>
        <taxon>Liliopsida</taxon>
        <taxon>Araceae</taxon>
        <taxon>Pothoideae</taxon>
        <taxon>Potheae</taxon>
        <taxon>Anthurium</taxon>
    </lineage>
</organism>
<dbReference type="InterPro" id="IPR000477">
    <property type="entry name" value="RT_dom"/>
</dbReference>
<dbReference type="GO" id="GO:0000333">
    <property type="term" value="C:telomerase catalytic core complex"/>
    <property type="evidence" value="ECO:0007669"/>
    <property type="project" value="TreeGrafter"/>
</dbReference>
<evidence type="ECO:0000256" key="10">
    <source>
        <dbReference type="ARBA" id="ARBA00022918"/>
    </source>
</evidence>
<keyword evidence="10 13" id="KW-0695">RNA-directed DNA polymerase</keyword>
<accession>A0A1D1XYT6</accession>
<dbReference type="GO" id="GO:0007004">
    <property type="term" value="P:telomere maintenance via telomerase"/>
    <property type="evidence" value="ECO:0007669"/>
    <property type="project" value="TreeGrafter"/>
</dbReference>
<evidence type="ECO:0000313" key="16">
    <source>
        <dbReference type="EMBL" id="JAT47556.1"/>
    </source>
</evidence>
<evidence type="ECO:0000256" key="13">
    <source>
        <dbReference type="RuleBase" id="RU365061"/>
    </source>
</evidence>
<keyword evidence="8 13" id="KW-0460">Magnesium</keyword>
<dbReference type="GO" id="GO:0003720">
    <property type="term" value="F:telomerase activity"/>
    <property type="evidence" value="ECO:0007669"/>
    <property type="project" value="InterPro"/>
</dbReference>
<keyword evidence="9 13" id="KW-0779">Telomere</keyword>
<name>A0A1D1XYT6_9ARAE</name>
<evidence type="ECO:0000256" key="1">
    <source>
        <dbReference type="ARBA" id="ARBA00008001"/>
    </source>
</evidence>
<evidence type="ECO:0000256" key="4">
    <source>
        <dbReference type="ARBA" id="ARBA00022454"/>
    </source>
</evidence>
<dbReference type="GO" id="GO:0046872">
    <property type="term" value="F:metal ion binding"/>
    <property type="evidence" value="ECO:0007669"/>
    <property type="project" value="UniProtKB-KW"/>
</dbReference>
<keyword evidence="11 13" id="KW-0539">Nucleus</keyword>
<dbReference type="EMBL" id="GDJX01020380">
    <property type="protein sequence ID" value="JAT47556.1"/>
    <property type="molecule type" value="Transcribed_RNA"/>
</dbReference>
<dbReference type="GO" id="GO:0000781">
    <property type="term" value="C:chromosome, telomeric region"/>
    <property type="evidence" value="ECO:0007669"/>
    <property type="project" value="UniProtKB-SubCell"/>
</dbReference>
<dbReference type="EC" id="2.7.7.49" evidence="2 13"/>
<keyword evidence="7 13" id="KW-0479">Metal-binding</keyword>
<keyword evidence="6 13" id="KW-0548">Nucleotidyltransferase</keyword>
<dbReference type="GO" id="GO:0042162">
    <property type="term" value="F:telomeric DNA binding"/>
    <property type="evidence" value="ECO:0007669"/>
    <property type="project" value="TreeGrafter"/>
</dbReference>
<dbReference type="Gene3D" id="1.10.357.90">
    <property type="match status" value="1"/>
</dbReference>
<evidence type="ECO:0000256" key="14">
    <source>
        <dbReference type="SAM" id="MobiDB-lite"/>
    </source>
</evidence>